<dbReference type="PROSITE" id="PS00356">
    <property type="entry name" value="HTH_LACI_1"/>
    <property type="match status" value="1"/>
</dbReference>
<dbReference type="RefSeq" id="WP_131890518.1">
    <property type="nucleotide sequence ID" value="NZ_SMKZ01000002.1"/>
</dbReference>
<evidence type="ECO:0000256" key="1">
    <source>
        <dbReference type="ARBA" id="ARBA00023015"/>
    </source>
</evidence>
<proteinExistence type="predicted"/>
<dbReference type="InterPro" id="IPR046335">
    <property type="entry name" value="LacI/GalR-like_sensor"/>
</dbReference>
<comment type="caution">
    <text evidence="5">The sequence shown here is derived from an EMBL/GenBank/DDBJ whole genome shotgun (WGS) entry which is preliminary data.</text>
</comment>
<dbReference type="Pfam" id="PF13377">
    <property type="entry name" value="Peripla_BP_3"/>
    <property type="match status" value="1"/>
</dbReference>
<dbReference type="SUPFAM" id="SSF47413">
    <property type="entry name" value="lambda repressor-like DNA-binding domains"/>
    <property type="match status" value="1"/>
</dbReference>
<dbReference type="InterPro" id="IPR028082">
    <property type="entry name" value="Peripla_BP_I"/>
</dbReference>
<dbReference type="Pfam" id="PF00356">
    <property type="entry name" value="LacI"/>
    <property type="match status" value="1"/>
</dbReference>
<evidence type="ECO:0000259" key="4">
    <source>
        <dbReference type="PROSITE" id="PS50932"/>
    </source>
</evidence>
<dbReference type="PANTHER" id="PTHR30146:SF153">
    <property type="entry name" value="LACTOSE OPERON REPRESSOR"/>
    <property type="match status" value="1"/>
</dbReference>
<dbReference type="InParanoid" id="A0A4R5DLF2"/>
<keyword evidence="3" id="KW-0804">Transcription</keyword>
<dbReference type="SMART" id="SM00354">
    <property type="entry name" value="HTH_LACI"/>
    <property type="match status" value="1"/>
</dbReference>
<organism evidence="5 6">
    <name type="scientific">Jiangella asiatica</name>
    <dbReference type="NCBI Taxonomy" id="2530372"/>
    <lineage>
        <taxon>Bacteria</taxon>
        <taxon>Bacillati</taxon>
        <taxon>Actinomycetota</taxon>
        <taxon>Actinomycetes</taxon>
        <taxon>Jiangellales</taxon>
        <taxon>Jiangellaceae</taxon>
        <taxon>Jiangella</taxon>
    </lineage>
</organism>
<evidence type="ECO:0000256" key="3">
    <source>
        <dbReference type="ARBA" id="ARBA00023163"/>
    </source>
</evidence>
<dbReference type="CDD" id="cd06267">
    <property type="entry name" value="PBP1_LacI_sugar_binding-like"/>
    <property type="match status" value="1"/>
</dbReference>
<evidence type="ECO:0000256" key="2">
    <source>
        <dbReference type="ARBA" id="ARBA00023125"/>
    </source>
</evidence>
<name>A0A4R5DLF2_9ACTN</name>
<sequence length="402" mass="44136">MTTVRGSAALFVLVSALRLERAPSRIRRSPTQREIMCTDPAEAVLEKETRIKTTEPAQPRRPPTLKDVAELAGVSITTVSYVVSGRANRRSGVPEPTRSKVLAAAEKVGYRRNRTARALRKERTELVALVWHGPMTPWVDAISEQMEELSDRRDYGVVHLPFRDTASGRRVATLLQSGMVDGAIMLGTQHLETRVIRALAAAGLSLVVHSETMRPHGFDVVRHGEKAALAAAVDHLVEQGHQKIRILAQHRQMADHAARLAGAVEALARHQLDPEPITTSNRREDMYEVTTRLLRTDLPEAVLSMTDRGAVATVWAAHRLGIDVPGRLSVMGVGNTEEGERIEPSLTSVGDPTRSADASVERLFARIDEPGQPGRIIERPWELIVRSSSRDRSADQAGGPGR</sequence>
<dbReference type="InterPro" id="IPR000843">
    <property type="entry name" value="HTH_LacI"/>
</dbReference>
<dbReference type="SUPFAM" id="SSF53822">
    <property type="entry name" value="Periplasmic binding protein-like I"/>
    <property type="match status" value="1"/>
</dbReference>
<dbReference type="InterPro" id="IPR010982">
    <property type="entry name" value="Lambda_DNA-bd_dom_sf"/>
</dbReference>
<accession>A0A4R5DLF2</accession>
<dbReference type="Proteomes" id="UP000294739">
    <property type="component" value="Unassembled WGS sequence"/>
</dbReference>
<dbReference type="Gene3D" id="1.10.260.40">
    <property type="entry name" value="lambda repressor-like DNA-binding domains"/>
    <property type="match status" value="1"/>
</dbReference>
<dbReference type="CDD" id="cd01392">
    <property type="entry name" value="HTH_LacI"/>
    <property type="match status" value="1"/>
</dbReference>
<dbReference type="AlphaFoldDB" id="A0A4R5DLF2"/>
<dbReference type="GO" id="GO:0003700">
    <property type="term" value="F:DNA-binding transcription factor activity"/>
    <property type="evidence" value="ECO:0007669"/>
    <property type="project" value="TreeGrafter"/>
</dbReference>
<evidence type="ECO:0000313" key="5">
    <source>
        <dbReference type="EMBL" id="TDE14919.1"/>
    </source>
</evidence>
<keyword evidence="6" id="KW-1185">Reference proteome</keyword>
<dbReference type="PROSITE" id="PS50932">
    <property type="entry name" value="HTH_LACI_2"/>
    <property type="match status" value="1"/>
</dbReference>
<reference evidence="5 6" key="1">
    <citation type="submission" date="2019-03" db="EMBL/GenBank/DDBJ databases">
        <title>Draft genome sequences of novel Actinobacteria.</title>
        <authorList>
            <person name="Sahin N."/>
            <person name="Ay H."/>
            <person name="Saygin H."/>
        </authorList>
    </citation>
    <scope>NUCLEOTIDE SEQUENCE [LARGE SCALE GENOMIC DNA]</scope>
    <source>
        <strain evidence="5 6">5K138</strain>
    </source>
</reference>
<dbReference type="GO" id="GO:0000976">
    <property type="term" value="F:transcription cis-regulatory region binding"/>
    <property type="evidence" value="ECO:0007669"/>
    <property type="project" value="TreeGrafter"/>
</dbReference>
<dbReference type="EMBL" id="SMKZ01000002">
    <property type="protein sequence ID" value="TDE14919.1"/>
    <property type="molecule type" value="Genomic_DNA"/>
</dbReference>
<dbReference type="OrthoDB" id="4013327at2"/>
<keyword evidence="2" id="KW-0238">DNA-binding</keyword>
<protein>
    <submittedName>
        <fullName evidence="5">LacI family transcriptional regulator</fullName>
    </submittedName>
</protein>
<feature type="domain" description="HTH lacI-type" evidence="4">
    <location>
        <begin position="63"/>
        <end position="121"/>
    </location>
</feature>
<evidence type="ECO:0000313" key="6">
    <source>
        <dbReference type="Proteomes" id="UP000294739"/>
    </source>
</evidence>
<gene>
    <name evidence="5" type="ORF">E1269_01995</name>
</gene>
<keyword evidence="1" id="KW-0805">Transcription regulation</keyword>
<dbReference type="Gene3D" id="3.40.50.2300">
    <property type="match status" value="2"/>
</dbReference>
<dbReference type="PANTHER" id="PTHR30146">
    <property type="entry name" value="LACI-RELATED TRANSCRIPTIONAL REPRESSOR"/>
    <property type="match status" value="1"/>
</dbReference>